<dbReference type="AlphaFoldDB" id="A0A2Z6T9P3"/>
<dbReference type="Pfam" id="PF20956">
    <property type="entry name" value="DUF4931_C"/>
    <property type="match status" value="1"/>
</dbReference>
<feature type="domain" description="DUF4931" evidence="1">
    <location>
        <begin position="10"/>
        <end position="130"/>
    </location>
</feature>
<gene>
    <name evidence="3" type="primary">galT</name>
    <name evidence="3" type="ORF">LrDSM24759_12620</name>
</gene>
<dbReference type="InterPro" id="IPR012361">
    <property type="entry name" value="GalT_short"/>
</dbReference>
<organism evidence="3 4">
    <name type="scientific">Lactobacillus rodentium</name>
    <dbReference type="NCBI Taxonomy" id="947835"/>
    <lineage>
        <taxon>Bacteria</taxon>
        <taxon>Bacillati</taxon>
        <taxon>Bacillota</taxon>
        <taxon>Bacilli</taxon>
        <taxon>Lactobacillales</taxon>
        <taxon>Lactobacillaceae</taxon>
        <taxon>Lactobacillus</taxon>
    </lineage>
</organism>
<proteinExistence type="predicted"/>
<dbReference type="Proteomes" id="UP000257317">
    <property type="component" value="Unassembled WGS sequence"/>
</dbReference>
<dbReference type="PIRSF" id="PIRSF031505">
    <property type="entry name" value="GalT_short"/>
    <property type="match status" value="1"/>
</dbReference>
<dbReference type="OrthoDB" id="1803128at2"/>
<sequence>MKNDPLVFKLATAKNKPSSFRKDKDSTCPFCDVASLKDIYLQDGDLIWLHNRFPTLKDTLQTVLIESADHDGDISNYSIDHNRKLIKFALKCFDKVVKSNKYQSVLWYKNYGPLSGGSLVHPHMQIVGLEHENGYKYIQENNFTGVPVYEDKLVEVNFALHPIQGYQEINVNIKNLKEENALNEWADSIQKSIQYTLREMYQGRCTSYNLFFYPYQKNDKHQICAKIIPRFNAPPYFVGYKLSQRNDKMTLETEAKRLFNLFS</sequence>
<name>A0A2Z6T9P3_9LACO</name>
<dbReference type="Gene3D" id="3.30.428.10">
    <property type="entry name" value="HIT-like"/>
    <property type="match status" value="1"/>
</dbReference>
<keyword evidence="3" id="KW-0808">Transferase</keyword>
<keyword evidence="3" id="KW-0548">Nucleotidyltransferase</keyword>
<dbReference type="RefSeq" id="WP_117118678.1">
    <property type="nucleotide sequence ID" value="NZ_BFBY01000011.1"/>
</dbReference>
<protein>
    <submittedName>
        <fullName evidence="3">Galactose-1-phosphate uridylyltransferase</fullName>
    </submittedName>
</protein>
<dbReference type="GO" id="GO:0016779">
    <property type="term" value="F:nucleotidyltransferase activity"/>
    <property type="evidence" value="ECO:0007669"/>
    <property type="project" value="UniProtKB-KW"/>
</dbReference>
<evidence type="ECO:0000259" key="2">
    <source>
        <dbReference type="Pfam" id="PF20956"/>
    </source>
</evidence>
<reference evidence="4" key="1">
    <citation type="submission" date="2018-03" db="EMBL/GenBank/DDBJ databases">
        <title>New taxa in the Lactobacillus gasseri group.</title>
        <authorList>
            <person name="Tanizawa Y."/>
            <person name="Tohno M."/>
            <person name="Endo A."/>
            <person name="Arita M."/>
        </authorList>
    </citation>
    <scope>NUCLEOTIDE SEQUENCE [LARGE SCALE GENOMIC DNA]</scope>
    <source>
        <strain evidence="4">DSM 24759</strain>
    </source>
</reference>
<comment type="caution">
    <text evidence="3">The sequence shown here is derived from an EMBL/GenBank/DDBJ whole genome shotgun (WGS) entry which is preliminary data.</text>
</comment>
<feature type="domain" description="DUF4931" evidence="2">
    <location>
        <begin position="138"/>
        <end position="249"/>
    </location>
</feature>
<dbReference type="InterPro" id="IPR036265">
    <property type="entry name" value="HIT-like_sf"/>
</dbReference>
<dbReference type="EMBL" id="BFBY01000011">
    <property type="protein sequence ID" value="GBG05348.1"/>
    <property type="molecule type" value="Genomic_DNA"/>
</dbReference>
<accession>A0A2Z6T9P3</accession>
<evidence type="ECO:0000313" key="4">
    <source>
        <dbReference type="Proteomes" id="UP000257317"/>
    </source>
</evidence>
<evidence type="ECO:0000259" key="1">
    <source>
        <dbReference type="Pfam" id="PF16285"/>
    </source>
</evidence>
<dbReference type="Pfam" id="PF16285">
    <property type="entry name" value="DUF4931_N"/>
    <property type="match status" value="1"/>
</dbReference>
<dbReference type="InterPro" id="IPR046322">
    <property type="entry name" value="DUF4931"/>
</dbReference>
<evidence type="ECO:0000313" key="3">
    <source>
        <dbReference type="EMBL" id="GBG05348.1"/>
    </source>
</evidence>
<keyword evidence="4" id="KW-1185">Reference proteome</keyword>
<dbReference type="InterPro" id="IPR049285">
    <property type="entry name" value="DUF4931_C"/>
</dbReference>
<dbReference type="SUPFAM" id="SSF54197">
    <property type="entry name" value="HIT-like"/>
    <property type="match status" value="1"/>
</dbReference>